<evidence type="ECO:0000256" key="5">
    <source>
        <dbReference type="ARBA" id="ARBA00023125"/>
    </source>
</evidence>
<evidence type="ECO:0000313" key="11">
    <source>
        <dbReference type="Proteomes" id="UP000736672"/>
    </source>
</evidence>
<evidence type="ECO:0000256" key="8">
    <source>
        <dbReference type="SAM" id="Coils"/>
    </source>
</evidence>
<dbReference type="InterPro" id="IPR007219">
    <property type="entry name" value="XnlR_reg_dom"/>
</dbReference>
<dbReference type="PROSITE" id="PS50048">
    <property type="entry name" value="ZN2_CY6_FUNGAL_2"/>
    <property type="match status" value="1"/>
</dbReference>
<dbReference type="GO" id="GO:0008270">
    <property type="term" value="F:zinc ion binding"/>
    <property type="evidence" value="ECO:0007669"/>
    <property type="project" value="InterPro"/>
</dbReference>
<dbReference type="OrthoDB" id="25921at2759"/>
<dbReference type="Gene3D" id="4.10.240.10">
    <property type="entry name" value="Zn(2)-C6 fungal-type DNA-binding domain"/>
    <property type="match status" value="1"/>
</dbReference>
<dbReference type="GO" id="GO:0045944">
    <property type="term" value="P:positive regulation of transcription by RNA polymerase II"/>
    <property type="evidence" value="ECO:0007669"/>
    <property type="project" value="TreeGrafter"/>
</dbReference>
<dbReference type="InterPro" id="IPR001138">
    <property type="entry name" value="Zn2Cys6_DnaBD"/>
</dbReference>
<dbReference type="CDD" id="cd00067">
    <property type="entry name" value="GAL4"/>
    <property type="match status" value="1"/>
</dbReference>
<keyword evidence="2" id="KW-0479">Metal-binding</keyword>
<keyword evidence="7" id="KW-0539">Nucleus</keyword>
<dbReference type="PANTHER" id="PTHR47782:SF12">
    <property type="entry name" value="ZN(II)2CYS6 TRANSCRIPTION FACTOR (EUROFUNG)"/>
    <property type="match status" value="1"/>
</dbReference>
<evidence type="ECO:0000256" key="2">
    <source>
        <dbReference type="ARBA" id="ARBA00022723"/>
    </source>
</evidence>
<evidence type="ECO:0000256" key="3">
    <source>
        <dbReference type="ARBA" id="ARBA00022833"/>
    </source>
</evidence>
<keyword evidence="11" id="KW-1185">Reference proteome</keyword>
<dbReference type="Proteomes" id="UP000736672">
    <property type="component" value="Unassembled WGS sequence"/>
</dbReference>
<dbReference type="PROSITE" id="PS00463">
    <property type="entry name" value="ZN2_CY6_FUNGAL_1"/>
    <property type="match status" value="1"/>
</dbReference>
<accession>A0A9P9HJV7</accession>
<evidence type="ECO:0000256" key="6">
    <source>
        <dbReference type="ARBA" id="ARBA00023163"/>
    </source>
</evidence>
<keyword evidence="5" id="KW-0238">DNA-binding</keyword>
<dbReference type="Pfam" id="PF04082">
    <property type="entry name" value="Fungal_trans"/>
    <property type="match status" value="1"/>
</dbReference>
<sequence length="647" mass="71450">MLNPRATGLTRMSFENDVVLPPIIESAPAGFEAADSPSSRRGLKRISAACQRCRRRKQKCDGKLPICGSCAAAAVPCVPSDRLVIKVDRDCECDHLRSQVESLKGRVRELQSQLALHRDRASSHDLRQPIGESADGAGSLEKFYRGRMLLPTFRGSNAHSPEVGFMSSPWQLWNGLSASDAPTVNPASFSLQDDGPSLVDVFFDRRWPQFPVLHRPTFMEQHYLPFVSGHPRSKLSAFQVNIVLAIGASEKARTGCSPSVSFQGFFKDAVRELDNVLAADDIDCIQCLLLLCIFGSNEPQSVNLWQAVGLALRLAVGIDLHRREALAGKSLLEAEMCKRLFWSLYTIDRSISISLGRPIGLQDADITISLPLLLSDEKLSGPAEQAVPNVCPDVTDMSAFRHIIELRRINANIYRALHSAAGVNIESSNLDSIRQQHYALLNTWLLSAPRYLAPISMYQTSEWFQIAYHQAVINVYRPSHASPVSSADAIRLCADSSISLISCYNALYAKNKIIYTFVALDSLFMAAVTMLYSIRASAAVRHELTKEVVESNIESCVGLLSKISHGRIVGERSIQVIRRLGNATLAVFDTTSSAESDIDTEFMSWFGVKCQNPPGPEYPTPSIDIAWNDLFEHGYDLNGFYNGDLLL</sequence>
<gene>
    <name evidence="10" type="ORF">B0J15DRAFT_494347</name>
</gene>
<dbReference type="GO" id="GO:0043565">
    <property type="term" value="F:sequence-specific DNA binding"/>
    <property type="evidence" value="ECO:0007669"/>
    <property type="project" value="TreeGrafter"/>
</dbReference>
<dbReference type="CDD" id="cd12148">
    <property type="entry name" value="fungal_TF_MHR"/>
    <property type="match status" value="1"/>
</dbReference>
<comment type="subcellular location">
    <subcellularLocation>
        <location evidence="1">Nucleus</location>
    </subcellularLocation>
</comment>
<dbReference type="Pfam" id="PF00172">
    <property type="entry name" value="Zn_clus"/>
    <property type="match status" value="1"/>
</dbReference>
<dbReference type="AlphaFoldDB" id="A0A9P9HJV7"/>
<keyword evidence="4" id="KW-0805">Transcription regulation</keyword>
<dbReference type="GO" id="GO:0000981">
    <property type="term" value="F:DNA-binding transcription factor activity, RNA polymerase II-specific"/>
    <property type="evidence" value="ECO:0007669"/>
    <property type="project" value="InterPro"/>
</dbReference>
<dbReference type="InterPro" id="IPR036864">
    <property type="entry name" value="Zn2-C6_fun-type_DNA-bd_sf"/>
</dbReference>
<protein>
    <submittedName>
        <fullName evidence="10">Fungal-specific transcription factor domain-containing protein</fullName>
    </submittedName>
</protein>
<evidence type="ECO:0000256" key="1">
    <source>
        <dbReference type="ARBA" id="ARBA00004123"/>
    </source>
</evidence>
<proteinExistence type="predicted"/>
<evidence type="ECO:0000259" key="9">
    <source>
        <dbReference type="PROSITE" id="PS50048"/>
    </source>
</evidence>
<dbReference type="InterPro" id="IPR052202">
    <property type="entry name" value="Yeast_MetPath_Reg"/>
</dbReference>
<feature type="coiled-coil region" evidence="8">
    <location>
        <begin position="93"/>
        <end position="120"/>
    </location>
</feature>
<evidence type="ECO:0000313" key="10">
    <source>
        <dbReference type="EMBL" id="KAH7258751.1"/>
    </source>
</evidence>
<keyword evidence="8" id="KW-0175">Coiled coil</keyword>
<organism evidence="10 11">
    <name type="scientific">Fusarium solani</name>
    <name type="common">Filamentous fungus</name>
    <dbReference type="NCBI Taxonomy" id="169388"/>
    <lineage>
        <taxon>Eukaryota</taxon>
        <taxon>Fungi</taxon>
        <taxon>Dikarya</taxon>
        <taxon>Ascomycota</taxon>
        <taxon>Pezizomycotina</taxon>
        <taxon>Sordariomycetes</taxon>
        <taxon>Hypocreomycetidae</taxon>
        <taxon>Hypocreales</taxon>
        <taxon>Nectriaceae</taxon>
        <taxon>Fusarium</taxon>
        <taxon>Fusarium solani species complex</taxon>
    </lineage>
</organism>
<dbReference type="EMBL" id="JAGTJS010000009">
    <property type="protein sequence ID" value="KAH7258751.1"/>
    <property type="molecule type" value="Genomic_DNA"/>
</dbReference>
<dbReference type="GO" id="GO:0006351">
    <property type="term" value="P:DNA-templated transcription"/>
    <property type="evidence" value="ECO:0007669"/>
    <property type="project" value="InterPro"/>
</dbReference>
<keyword evidence="3" id="KW-0862">Zinc</keyword>
<evidence type="ECO:0000256" key="4">
    <source>
        <dbReference type="ARBA" id="ARBA00023015"/>
    </source>
</evidence>
<evidence type="ECO:0000256" key="7">
    <source>
        <dbReference type="ARBA" id="ARBA00023242"/>
    </source>
</evidence>
<dbReference type="GO" id="GO:0005634">
    <property type="term" value="C:nucleus"/>
    <property type="evidence" value="ECO:0007669"/>
    <property type="project" value="UniProtKB-SubCell"/>
</dbReference>
<reference evidence="10" key="1">
    <citation type="journal article" date="2021" name="Nat. Commun.">
        <title>Genetic determinants of endophytism in the Arabidopsis root mycobiome.</title>
        <authorList>
            <person name="Mesny F."/>
            <person name="Miyauchi S."/>
            <person name="Thiergart T."/>
            <person name="Pickel B."/>
            <person name="Atanasova L."/>
            <person name="Karlsson M."/>
            <person name="Huettel B."/>
            <person name="Barry K.W."/>
            <person name="Haridas S."/>
            <person name="Chen C."/>
            <person name="Bauer D."/>
            <person name="Andreopoulos W."/>
            <person name="Pangilinan J."/>
            <person name="LaButti K."/>
            <person name="Riley R."/>
            <person name="Lipzen A."/>
            <person name="Clum A."/>
            <person name="Drula E."/>
            <person name="Henrissat B."/>
            <person name="Kohler A."/>
            <person name="Grigoriev I.V."/>
            <person name="Martin F.M."/>
            <person name="Hacquard S."/>
        </authorList>
    </citation>
    <scope>NUCLEOTIDE SEQUENCE</scope>
    <source>
        <strain evidence="10">FSSC 5 MPI-SDFR-AT-0091</strain>
    </source>
</reference>
<name>A0A9P9HJV7_FUSSL</name>
<dbReference type="PANTHER" id="PTHR47782">
    <property type="entry name" value="ZN(II)2CYS6 TRANSCRIPTION FACTOR (EUROFUNG)-RELATED"/>
    <property type="match status" value="1"/>
</dbReference>
<dbReference type="SMART" id="SM00066">
    <property type="entry name" value="GAL4"/>
    <property type="match status" value="1"/>
</dbReference>
<dbReference type="SMART" id="SM00906">
    <property type="entry name" value="Fungal_trans"/>
    <property type="match status" value="1"/>
</dbReference>
<keyword evidence="6" id="KW-0804">Transcription</keyword>
<feature type="domain" description="Zn(2)-C6 fungal-type" evidence="9">
    <location>
        <begin position="49"/>
        <end position="78"/>
    </location>
</feature>
<dbReference type="SUPFAM" id="SSF57701">
    <property type="entry name" value="Zn2/Cys6 DNA-binding domain"/>
    <property type="match status" value="1"/>
</dbReference>
<comment type="caution">
    <text evidence="10">The sequence shown here is derived from an EMBL/GenBank/DDBJ whole genome shotgun (WGS) entry which is preliminary data.</text>
</comment>